<dbReference type="AlphaFoldDB" id="A0A414M3G8"/>
<feature type="domain" description="DUF4377" evidence="1">
    <location>
        <begin position="42"/>
        <end position="116"/>
    </location>
</feature>
<dbReference type="PROSITE" id="PS51257">
    <property type="entry name" value="PROKAR_LIPOPROTEIN"/>
    <property type="match status" value="1"/>
</dbReference>
<comment type="caution">
    <text evidence="2">The sequence shown here is derived from an EMBL/GenBank/DDBJ whole genome shotgun (WGS) entry which is preliminary data.</text>
</comment>
<organism evidence="2 3">
    <name type="scientific">Bacteroides eggerthii</name>
    <dbReference type="NCBI Taxonomy" id="28111"/>
    <lineage>
        <taxon>Bacteria</taxon>
        <taxon>Pseudomonadati</taxon>
        <taxon>Bacteroidota</taxon>
        <taxon>Bacteroidia</taxon>
        <taxon>Bacteroidales</taxon>
        <taxon>Bacteroidaceae</taxon>
        <taxon>Bacteroides</taxon>
    </lineage>
</organism>
<sequence>MKRTMYVGMLCLVLSVMQGCQSTKNTVMTGVVDNRQEEVLLTVASETRIGYGVGPMACLLVKHEPAEKWQYMYSEIKGFNYEPGYEYRLLVLRVEHENPPQDTSRYMFELIKVLSKEKKGSAGLP</sequence>
<gene>
    <name evidence="2" type="ORF">DW701_16355</name>
</gene>
<dbReference type="InterPro" id="IPR025485">
    <property type="entry name" value="DUF4377"/>
</dbReference>
<dbReference type="Pfam" id="PF14302">
    <property type="entry name" value="DUF4377"/>
    <property type="match status" value="1"/>
</dbReference>
<dbReference type="OrthoDB" id="880459at2"/>
<dbReference type="Proteomes" id="UP000283538">
    <property type="component" value="Unassembled WGS sequence"/>
</dbReference>
<dbReference type="EMBL" id="QSLA01000028">
    <property type="protein sequence ID" value="RHF03367.1"/>
    <property type="molecule type" value="Genomic_DNA"/>
</dbReference>
<proteinExistence type="predicted"/>
<dbReference type="GeneID" id="93070089"/>
<name>A0A414M3G8_9BACE</name>
<evidence type="ECO:0000259" key="1">
    <source>
        <dbReference type="Pfam" id="PF14302"/>
    </source>
</evidence>
<reference evidence="2 3" key="1">
    <citation type="submission" date="2018-08" db="EMBL/GenBank/DDBJ databases">
        <title>A genome reference for cultivated species of the human gut microbiota.</title>
        <authorList>
            <person name="Zou Y."/>
            <person name="Xue W."/>
            <person name="Luo G."/>
        </authorList>
    </citation>
    <scope>NUCLEOTIDE SEQUENCE [LARGE SCALE GENOMIC DNA]</scope>
    <source>
        <strain evidence="2 3">AM26-26AC</strain>
    </source>
</reference>
<dbReference type="RefSeq" id="WP_004289255.1">
    <property type="nucleotide sequence ID" value="NZ_CABKNQ010000019.1"/>
</dbReference>
<accession>A0A414M3G8</accession>
<evidence type="ECO:0000313" key="2">
    <source>
        <dbReference type="EMBL" id="RHF03367.1"/>
    </source>
</evidence>
<protein>
    <submittedName>
        <fullName evidence="2">DUF4377 domain-containing protein</fullName>
    </submittedName>
</protein>
<evidence type="ECO:0000313" key="3">
    <source>
        <dbReference type="Proteomes" id="UP000283538"/>
    </source>
</evidence>